<evidence type="ECO:0000313" key="2">
    <source>
        <dbReference type="EMBL" id="AIE84166.1"/>
    </source>
</evidence>
<dbReference type="EMBL" id="CP007139">
    <property type="protein sequence ID" value="AIE84166.1"/>
    <property type="molecule type" value="Genomic_DNA"/>
</dbReference>
<dbReference type="Proteomes" id="UP000027982">
    <property type="component" value="Chromosome"/>
</dbReference>
<feature type="signal peptide" evidence="1">
    <location>
        <begin position="1"/>
        <end position="21"/>
    </location>
</feature>
<dbReference type="HOGENOM" id="CLU_1600268_0_0_0"/>
<dbReference type="AlphaFoldDB" id="A0A068NL16"/>
<accession>A0A068NL16</accession>
<organism evidence="2 3">
    <name type="scientific">Fimbriimonas ginsengisoli Gsoil 348</name>
    <dbReference type="NCBI Taxonomy" id="661478"/>
    <lineage>
        <taxon>Bacteria</taxon>
        <taxon>Bacillati</taxon>
        <taxon>Armatimonadota</taxon>
        <taxon>Fimbriimonadia</taxon>
        <taxon>Fimbriimonadales</taxon>
        <taxon>Fimbriimonadaceae</taxon>
        <taxon>Fimbriimonas</taxon>
    </lineage>
</organism>
<gene>
    <name evidence="2" type="ORF">OP10G_0798</name>
</gene>
<dbReference type="STRING" id="661478.OP10G_0798"/>
<feature type="chain" id="PRO_5001651811" description="Lipoprotein" evidence="1">
    <location>
        <begin position="22"/>
        <end position="166"/>
    </location>
</feature>
<sequence length="166" mass="18778">MRTAIVSAVVLILAFILTARATCSNREIVPFLGKWSGGFEVESIRDGADTPQERERYRLQGYVQVYATRRSFKMHLQGEQEDLDLAGFWTFRGQRLTLKVSEIKIDDHGGADARNPNQKFISPEELNGAYSKPIVLDLSPDKKQYTGLLIGMGKLIGRHRFVKDSF</sequence>
<keyword evidence="1" id="KW-0732">Signal</keyword>
<protein>
    <recommendedName>
        <fullName evidence="4">Lipoprotein</fullName>
    </recommendedName>
</protein>
<proteinExistence type="predicted"/>
<name>A0A068NL16_FIMGI</name>
<dbReference type="KEGG" id="fgi:OP10G_0798"/>
<reference evidence="2 3" key="1">
    <citation type="journal article" date="2014" name="PLoS ONE">
        <title>The first complete genome sequence of the class fimbriimonadia in the phylum armatimonadetes.</title>
        <authorList>
            <person name="Hu Z.Y."/>
            <person name="Wang Y.Z."/>
            <person name="Im W.T."/>
            <person name="Wang S.Y."/>
            <person name="Zhao G.P."/>
            <person name="Zheng H.J."/>
            <person name="Quan Z.X."/>
        </authorList>
    </citation>
    <scope>NUCLEOTIDE SEQUENCE [LARGE SCALE GENOMIC DNA]</scope>
    <source>
        <strain evidence="2">Gsoil 348</strain>
    </source>
</reference>
<evidence type="ECO:0000313" key="3">
    <source>
        <dbReference type="Proteomes" id="UP000027982"/>
    </source>
</evidence>
<evidence type="ECO:0008006" key="4">
    <source>
        <dbReference type="Google" id="ProtNLM"/>
    </source>
</evidence>
<keyword evidence="3" id="KW-1185">Reference proteome</keyword>
<evidence type="ECO:0000256" key="1">
    <source>
        <dbReference type="SAM" id="SignalP"/>
    </source>
</evidence>
<dbReference type="RefSeq" id="WP_025227188.1">
    <property type="nucleotide sequence ID" value="NZ_CP007139.1"/>
</dbReference>